<dbReference type="AlphaFoldDB" id="A0A8X6WH39"/>
<name>A0A8X6WH39_TRICX</name>
<evidence type="ECO:0000313" key="1">
    <source>
        <dbReference type="EMBL" id="GFY34229.1"/>
    </source>
</evidence>
<dbReference type="EMBL" id="BMAU01021422">
    <property type="protein sequence ID" value="GFY34229.1"/>
    <property type="molecule type" value="Genomic_DNA"/>
</dbReference>
<keyword evidence="2" id="KW-1185">Reference proteome</keyword>
<accession>A0A8X6WH39</accession>
<protein>
    <submittedName>
        <fullName evidence="1">Uncharacterized protein</fullName>
    </submittedName>
</protein>
<comment type="caution">
    <text evidence="1">The sequence shown here is derived from an EMBL/GenBank/DDBJ whole genome shotgun (WGS) entry which is preliminary data.</text>
</comment>
<proteinExistence type="predicted"/>
<sequence>MDDIKLMLTKFIMTKSEITSVISRNLEHRTGDSTFRLRSTSILRENTLRVGQEASHLSFLAINLSKGLLVRRLFRMPMPHRLYTFTHIHAFSELQPRPYGPAVSINNPSTL</sequence>
<evidence type="ECO:0000313" key="2">
    <source>
        <dbReference type="Proteomes" id="UP000887159"/>
    </source>
</evidence>
<reference evidence="1" key="1">
    <citation type="submission" date="2020-08" db="EMBL/GenBank/DDBJ databases">
        <title>Multicomponent nature underlies the extraordinary mechanical properties of spider dragline silk.</title>
        <authorList>
            <person name="Kono N."/>
            <person name="Nakamura H."/>
            <person name="Mori M."/>
            <person name="Yoshida Y."/>
            <person name="Ohtoshi R."/>
            <person name="Malay A.D."/>
            <person name="Moran D.A.P."/>
            <person name="Tomita M."/>
            <person name="Numata K."/>
            <person name="Arakawa K."/>
        </authorList>
    </citation>
    <scope>NUCLEOTIDE SEQUENCE</scope>
</reference>
<organism evidence="1 2">
    <name type="scientific">Trichonephila clavipes</name>
    <name type="common">Golden silk orbweaver</name>
    <name type="synonym">Nephila clavipes</name>
    <dbReference type="NCBI Taxonomy" id="2585209"/>
    <lineage>
        <taxon>Eukaryota</taxon>
        <taxon>Metazoa</taxon>
        <taxon>Ecdysozoa</taxon>
        <taxon>Arthropoda</taxon>
        <taxon>Chelicerata</taxon>
        <taxon>Arachnida</taxon>
        <taxon>Araneae</taxon>
        <taxon>Araneomorphae</taxon>
        <taxon>Entelegynae</taxon>
        <taxon>Araneoidea</taxon>
        <taxon>Nephilidae</taxon>
        <taxon>Trichonephila</taxon>
    </lineage>
</organism>
<dbReference type="Proteomes" id="UP000887159">
    <property type="component" value="Unassembled WGS sequence"/>
</dbReference>
<gene>
    <name evidence="1" type="ORF">TNCV_2505321</name>
</gene>